<evidence type="ECO:0000256" key="1">
    <source>
        <dbReference type="ARBA" id="ARBA00001946"/>
    </source>
</evidence>
<dbReference type="Proteomes" id="UP001431776">
    <property type="component" value="Unassembled WGS sequence"/>
</dbReference>
<dbReference type="InterPro" id="IPR006879">
    <property type="entry name" value="YdjC-like"/>
</dbReference>
<dbReference type="GO" id="GO:0046872">
    <property type="term" value="F:metal ion binding"/>
    <property type="evidence" value="ECO:0007669"/>
    <property type="project" value="UniProtKB-KW"/>
</dbReference>
<dbReference type="Gene3D" id="3.20.20.370">
    <property type="entry name" value="Glycoside hydrolase/deacetylase"/>
    <property type="match status" value="1"/>
</dbReference>
<dbReference type="RefSeq" id="WP_349244147.1">
    <property type="nucleotide sequence ID" value="NZ_JASCXX010000006.1"/>
</dbReference>
<sequence>MARPAMLGVFMLMLISGGSTVTHGQERTYAERLGWPAGTKVVIFHVDDAGMSHDSNVGARKAVEEGVATSLSVMMPCSWVPECAAWLRDNPQVDAGVHLTLTSEWKNYRWGPVAGASVVPGLVDEHGYLWRGVADVAAHAGADEVEAEMRAQVDKAIAVGLRPTHLDSHMGTCFLPQFVERYMKVGIEKNIPILMFGGHMQHIGAEAGLFKPLLRSLSEQLWNAGLPVIDDLVTQPTKGPQYEQRKSELIALLREMQPGVTQIIVHCTEPTEVFSYISGSGPARQAELRLMTDPDVKAFIESEGIVLTTWRELAERRQRVR</sequence>
<keyword evidence="2" id="KW-0479">Metal-binding</keyword>
<name>A0AAW6U0G6_9BACT</name>
<comment type="cofactor">
    <cofactor evidence="1">
        <name>Mg(2+)</name>
        <dbReference type="ChEBI" id="CHEBI:18420"/>
    </cofactor>
</comment>
<dbReference type="GO" id="GO:0016787">
    <property type="term" value="F:hydrolase activity"/>
    <property type="evidence" value="ECO:0007669"/>
    <property type="project" value="UniProtKB-KW"/>
</dbReference>
<accession>A0AAW6U0G6</accession>
<dbReference type="GO" id="GO:0005975">
    <property type="term" value="P:carbohydrate metabolic process"/>
    <property type="evidence" value="ECO:0007669"/>
    <property type="project" value="InterPro"/>
</dbReference>
<dbReference type="AlphaFoldDB" id="A0AAW6U0G6"/>
<evidence type="ECO:0000256" key="2">
    <source>
        <dbReference type="ARBA" id="ARBA00022723"/>
    </source>
</evidence>
<dbReference type="EMBL" id="JASCXX010000006">
    <property type="protein sequence ID" value="MDI6448738.1"/>
    <property type="molecule type" value="Genomic_DNA"/>
</dbReference>
<dbReference type="InterPro" id="IPR011330">
    <property type="entry name" value="Glyco_hydro/deAcase_b/a-brl"/>
</dbReference>
<gene>
    <name evidence="6" type="ORF">QJ522_06750</name>
</gene>
<reference evidence="6" key="1">
    <citation type="submission" date="2023-05" db="EMBL/GenBank/DDBJ databases">
        <title>Anaerotaeda fermentans gen. nov., sp. nov., a novel anaerobic planctomycete of the new family within the order Sedimentisphaerales isolated from Taman Peninsula, Russia.</title>
        <authorList>
            <person name="Khomyakova M.A."/>
            <person name="Merkel A.Y."/>
            <person name="Slobodkin A.I."/>
        </authorList>
    </citation>
    <scope>NUCLEOTIDE SEQUENCE</scope>
    <source>
        <strain evidence="6">M17dextr</strain>
    </source>
</reference>
<dbReference type="PANTHER" id="PTHR31609:SF1">
    <property type="entry name" value="CARBOHYDRATE DEACETYLASE"/>
    <property type="match status" value="1"/>
</dbReference>
<keyword evidence="7" id="KW-1185">Reference proteome</keyword>
<keyword evidence="4" id="KW-0460">Magnesium</keyword>
<keyword evidence="3" id="KW-0378">Hydrolase</keyword>
<dbReference type="CDD" id="cd10802">
    <property type="entry name" value="YdjC_TTHB029_like"/>
    <property type="match status" value="1"/>
</dbReference>
<dbReference type="GO" id="GO:0019213">
    <property type="term" value="F:deacetylase activity"/>
    <property type="evidence" value="ECO:0007669"/>
    <property type="project" value="TreeGrafter"/>
</dbReference>
<evidence type="ECO:0000313" key="7">
    <source>
        <dbReference type="Proteomes" id="UP001431776"/>
    </source>
</evidence>
<dbReference type="SUPFAM" id="SSF88713">
    <property type="entry name" value="Glycoside hydrolase/deacetylase"/>
    <property type="match status" value="1"/>
</dbReference>
<evidence type="ECO:0000256" key="3">
    <source>
        <dbReference type="ARBA" id="ARBA00022801"/>
    </source>
</evidence>
<evidence type="ECO:0000256" key="5">
    <source>
        <dbReference type="ARBA" id="ARBA00023277"/>
    </source>
</evidence>
<proteinExistence type="predicted"/>
<keyword evidence="5" id="KW-0119">Carbohydrate metabolism</keyword>
<protein>
    <submittedName>
        <fullName evidence="6">Polysaccharide deacetylase family protein</fullName>
    </submittedName>
</protein>
<organism evidence="6 7">
    <name type="scientific">Anaerobaca lacustris</name>
    <dbReference type="NCBI Taxonomy" id="3044600"/>
    <lineage>
        <taxon>Bacteria</taxon>
        <taxon>Pseudomonadati</taxon>
        <taxon>Planctomycetota</taxon>
        <taxon>Phycisphaerae</taxon>
        <taxon>Sedimentisphaerales</taxon>
        <taxon>Anaerobacaceae</taxon>
        <taxon>Anaerobaca</taxon>
    </lineage>
</organism>
<dbReference type="PANTHER" id="PTHR31609">
    <property type="entry name" value="YDJC DEACETYLASE FAMILY MEMBER"/>
    <property type="match status" value="1"/>
</dbReference>
<evidence type="ECO:0000313" key="6">
    <source>
        <dbReference type="EMBL" id="MDI6448738.1"/>
    </source>
</evidence>
<dbReference type="Pfam" id="PF04794">
    <property type="entry name" value="YdjC"/>
    <property type="match status" value="1"/>
</dbReference>
<evidence type="ECO:0000256" key="4">
    <source>
        <dbReference type="ARBA" id="ARBA00022842"/>
    </source>
</evidence>
<comment type="caution">
    <text evidence="6">The sequence shown here is derived from an EMBL/GenBank/DDBJ whole genome shotgun (WGS) entry which is preliminary data.</text>
</comment>